<protein>
    <submittedName>
        <fullName evidence="2">Ribosomal subunit interface protein</fullName>
    </submittedName>
</protein>
<dbReference type="EMBL" id="PFMC01000068">
    <property type="protein sequence ID" value="PIY94303.1"/>
    <property type="molecule type" value="Genomic_DNA"/>
</dbReference>
<dbReference type="Pfam" id="PF02482">
    <property type="entry name" value="Ribosomal_S30AE"/>
    <property type="match status" value="1"/>
</dbReference>
<dbReference type="GO" id="GO:0043024">
    <property type="term" value="F:ribosomal small subunit binding"/>
    <property type="evidence" value="ECO:0007669"/>
    <property type="project" value="TreeGrafter"/>
</dbReference>
<evidence type="ECO:0000313" key="3">
    <source>
        <dbReference type="Proteomes" id="UP000228689"/>
    </source>
</evidence>
<evidence type="ECO:0000256" key="1">
    <source>
        <dbReference type="ARBA" id="ARBA00022845"/>
    </source>
</evidence>
<dbReference type="InterPro" id="IPR036567">
    <property type="entry name" value="RHF-like"/>
</dbReference>
<sequence>MNVIIKASNIELTPQMRKFIEDKMQTVDKFYPNIMEVRVEIEHDTHHQKGNVYRCEANVNIPGKLLRVEKSTTDFKKAVNKVKDHLKTVLTKEKEKQSS</sequence>
<keyword evidence="1" id="KW-0810">Translation regulation</keyword>
<reference evidence="3" key="1">
    <citation type="submission" date="2017-09" db="EMBL/GenBank/DDBJ databases">
        <title>Depth-based differentiation of microbial function through sediment-hosted aquifers and enrichment of novel symbionts in the deep terrestrial subsurface.</title>
        <authorList>
            <person name="Probst A.J."/>
            <person name="Ladd B."/>
            <person name="Jarett J.K."/>
            <person name="Geller-Mcgrath D.E."/>
            <person name="Sieber C.M.K."/>
            <person name="Emerson J.B."/>
            <person name="Anantharaman K."/>
            <person name="Thomas B.C."/>
            <person name="Malmstrom R."/>
            <person name="Stieglmeier M."/>
            <person name="Klingl A."/>
            <person name="Woyke T."/>
            <person name="Ryan C.M."/>
            <person name="Banfield J.F."/>
        </authorList>
    </citation>
    <scope>NUCLEOTIDE SEQUENCE [LARGE SCALE GENOMIC DNA]</scope>
</reference>
<evidence type="ECO:0000313" key="2">
    <source>
        <dbReference type="EMBL" id="PIY94303.1"/>
    </source>
</evidence>
<dbReference type="AlphaFoldDB" id="A0A2M7RBZ4"/>
<dbReference type="SUPFAM" id="SSF69754">
    <property type="entry name" value="Ribosome binding protein Y (YfiA homologue)"/>
    <property type="match status" value="1"/>
</dbReference>
<comment type="caution">
    <text evidence="2">The sequence shown here is derived from an EMBL/GenBank/DDBJ whole genome shotgun (WGS) entry which is preliminary data.</text>
</comment>
<accession>A0A2M7RBZ4</accession>
<dbReference type="InterPro" id="IPR003489">
    <property type="entry name" value="RHF/RaiA"/>
</dbReference>
<gene>
    <name evidence="2" type="primary">raiA</name>
    <name evidence="2" type="ORF">COY67_02680</name>
</gene>
<dbReference type="GO" id="GO:0022627">
    <property type="term" value="C:cytosolic small ribosomal subunit"/>
    <property type="evidence" value="ECO:0007669"/>
    <property type="project" value="TreeGrafter"/>
</dbReference>
<dbReference type="InterPro" id="IPR050574">
    <property type="entry name" value="HPF/YfiA_ribosome-assoc"/>
</dbReference>
<dbReference type="NCBIfam" id="TIGR00741">
    <property type="entry name" value="yfiA"/>
    <property type="match status" value="1"/>
</dbReference>
<dbReference type="PANTHER" id="PTHR33231:SF1">
    <property type="entry name" value="30S RIBOSOMAL PROTEIN"/>
    <property type="match status" value="1"/>
</dbReference>
<proteinExistence type="predicted"/>
<dbReference type="GO" id="GO:0045900">
    <property type="term" value="P:negative regulation of translational elongation"/>
    <property type="evidence" value="ECO:0007669"/>
    <property type="project" value="TreeGrafter"/>
</dbReference>
<organism evidence="2 3">
    <name type="scientific">Candidatus Komeilibacteria bacterium CG_4_10_14_0_8_um_filter_37_78</name>
    <dbReference type="NCBI Taxonomy" id="1974471"/>
    <lineage>
        <taxon>Bacteria</taxon>
        <taxon>Candidatus Komeiliibacteriota</taxon>
    </lineage>
</organism>
<name>A0A2M7RBZ4_9BACT</name>
<dbReference type="PANTHER" id="PTHR33231">
    <property type="entry name" value="30S RIBOSOMAL PROTEIN"/>
    <property type="match status" value="1"/>
</dbReference>
<dbReference type="Proteomes" id="UP000228689">
    <property type="component" value="Unassembled WGS sequence"/>
</dbReference>
<dbReference type="Gene3D" id="3.30.160.100">
    <property type="entry name" value="Ribosome hibernation promotion factor-like"/>
    <property type="match status" value="1"/>
</dbReference>